<dbReference type="Proteomes" id="UP001054945">
    <property type="component" value="Unassembled WGS sequence"/>
</dbReference>
<comment type="caution">
    <text evidence="1">The sequence shown here is derived from an EMBL/GenBank/DDBJ whole genome shotgun (WGS) entry which is preliminary data.</text>
</comment>
<keyword evidence="2" id="KW-1185">Reference proteome</keyword>
<protein>
    <submittedName>
        <fullName evidence="1">Uncharacterized protein</fullName>
    </submittedName>
</protein>
<name>A0AAV4MV90_CAEEX</name>
<reference evidence="1 2" key="1">
    <citation type="submission" date="2021-06" db="EMBL/GenBank/DDBJ databases">
        <title>Caerostris extrusa draft genome.</title>
        <authorList>
            <person name="Kono N."/>
            <person name="Arakawa K."/>
        </authorList>
    </citation>
    <scope>NUCLEOTIDE SEQUENCE [LARGE SCALE GENOMIC DNA]</scope>
</reference>
<dbReference type="EMBL" id="BPLR01002615">
    <property type="protein sequence ID" value="GIX75725.1"/>
    <property type="molecule type" value="Genomic_DNA"/>
</dbReference>
<organism evidence="1 2">
    <name type="scientific">Caerostris extrusa</name>
    <name type="common">Bark spider</name>
    <name type="synonym">Caerostris bankana</name>
    <dbReference type="NCBI Taxonomy" id="172846"/>
    <lineage>
        <taxon>Eukaryota</taxon>
        <taxon>Metazoa</taxon>
        <taxon>Ecdysozoa</taxon>
        <taxon>Arthropoda</taxon>
        <taxon>Chelicerata</taxon>
        <taxon>Arachnida</taxon>
        <taxon>Araneae</taxon>
        <taxon>Araneomorphae</taxon>
        <taxon>Entelegynae</taxon>
        <taxon>Araneoidea</taxon>
        <taxon>Araneidae</taxon>
        <taxon>Caerostris</taxon>
    </lineage>
</organism>
<dbReference type="AlphaFoldDB" id="A0AAV4MV90"/>
<proteinExistence type="predicted"/>
<sequence length="135" mass="15079">MIFLVCNQTVIQESGRFGTLIDFRIRDFVPSSSSPVTIPPLVHSSSPENSTLYPSGPEIEPLHSCRSHPKCGLGYQALLLESSDNFFLNPVDKIAQLQFYANIANRVKCFPPSVSSECNEKAFHPQIYRAHLRQG</sequence>
<gene>
    <name evidence="1" type="ORF">CEXT_362241</name>
</gene>
<accession>A0AAV4MV90</accession>
<evidence type="ECO:0000313" key="2">
    <source>
        <dbReference type="Proteomes" id="UP001054945"/>
    </source>
</evidence>
<evidence type="ECO:0000313" key="1">
    <source>
        <dbReference type="EMBL" id="GIX75725.1"/>
    </source>
</evidence>